<dbReference type="InterPro" id="IPR052575">
    <property type="entry name" value="SSU_processome_comp_20"/>
</dbReference>
<name>A0A165DGI1_9APHY</name>
<dbReference type="GO" id="GO:0032040">
    <property type="term" value="C:small-subunit processome"/>
    <property type="evidence" value="ECO:0007669"/>
    <property type="project" value="TreeGrafter"/>
</dbReference>
<feature type="compositionally biased region" description="Basic residues" evidence="1">
    <location>
        <begin position="2546"/>
        <end position="2563"/>
    </location>
</feature>
<sequence length="2578" mass="290303">MDPHEEERPVKRFKHQSYKDTLRGVHLPSALNQSKFDDVIADNDSHFHEALDHWRELNLSPAFVKFARHADPLSASMPLLLHNCEAVIDLWLEALDGADDEALKALLDLFQKLSHDLRTTLAPKYPTVLLRLTQLLPRSLSAPTLTALLATFSALFKYVLIPAVDTELLDQAWAVFRETLLRCDPEVQRATAEVWGAALRRLKASTREHCVRLIAASAESSLADACVWVYVSACKSVSQTLHTSTSSLFRPLLSYYLECGTPEMSLKLIRRVMTALIHHCKDSEQFSSVAEVVLEQFLQCAKAESGDADEERLRRMLEVAAVACSVRQGSRMTHKQLLTMLSEFDKIPLTDALHSSVLKFTTSILLAGDMALWMASGRKVLERTWERPALALELCGALSDLGWGGWKMVAQPHVMKHTAELLQSHPHRTLELLVALHREKRLVGVDVVWKQRLQEWADRTFARWEQTEDNILLLHDALSLSSLMPTLSPILIRVIDATLQSPNPLQEYEQSFANSAWVLGVCMRSLSMRQPAEWSNDVPLSSWTQVIVEKWNWSGVALGGLVALIRTSDPTSHAITLDALYIHLRDSLLSHSHSLRLNVLRLLNSSLVSSPDGPAEVLKRSIQAEEVSLDVQGSRERVLRIGRLQMVVKDGDELGAEICCRWLIAQLKVNLQPLWSAAAQALAALSSRFGDLVWHLLLQEVQAATRLQVDVVVPDWIKGRSLLEEEDDVWEDERSWRDPSAHKFRITSARWLNGDATKRALIQEQSTEDRFDPATYETQVLSTVCECSSLAEKHSRDLVPYFLSLAGPEVSSRLPRYKLSIWLTLFSKFVNPKALRSTETLRSIYVALLSHPDRPLQRLALSCLLTYKSPHLAPHEDTLRGLLDDTKWREDLTQLSIAEIEQADRAELVDAITRLLFGMMLEKRGRSRGGDKRAAVLSALAGCADDELCLLVDLMLQPLTPTTEASEEGLHFTIQAISDGVTEKQQIGFLNLLGDVLKHLGSRLTPKWPQLLQAVIDLLSNAQRRLDSRKSETSDDVAEEEEEVEDEAVVEGSLKSTRAIRQLGIKRFADFFRSPVSYDFTPYMSESYRAFISPRLEKLDAENTQAPSALLELFHVWTLRAEHARFLVAYDDRTLPKVYDCLIATNVKPAVISRVFDIVERLLDLSSELEELRDAILKSHVPHLLTNISLLVERSKGIAAVSDTLGRRQITILSQIAPYLTDEKQASTLLELFFPLLRKPPKQVQEKVKADLLTIICSLFPLIPDITDASSRTFEKTFAALAQLFQTLRSRQARLSLLAAFRCLANLEPSVAQLADLMESLNAYSTKRIDEPDFDRRLTAFNNLNETLHGSLTSREWLPILYNMLNFIQDPEELTIRNNAAQAMKRFISAVAAAHVPELEALFTKTLYPGLKNGLRSRNEMVRSEILGVLSYAISICGQISALQEMRGLLANGDEEANFFNNVHHVQLHRRTRAIHRLADYCDEGHLRSTTLAEVFVPLIGNFIVAKASIDHTLVNESITATGRMARHLNWGAYYALTQTYLKLSSAKDESERVYVRALVAILNNFHFQMEEVVPDTAEEPERGGDHEDTVVDEETESTSVKVKDQMISRIADAVNHRLLPRLLQHLEKRDETEDALRIPIAVGVIQVAKHLPRETREPQIARLLTVLSQIFRSKSQETRDLTRETLCRIAVILGPSYLSTAIKELRAALLRGPQLHVLAYVIHALLVHVTNGSHAALFDTLDNCVSDIAHVSAEVIFGESGKDVQAEEFKTKMREVRASTAKGLDSFMIMAKFITPAKISSLLLPIRNVLKETESLKVLQQVDELLRRVSNGLNANKHLIPTELLALCHTMISQNARFLKEAPQVRKKGKGGKRNDAIVQTKRKFDSEMDHYAVNSFRFVSFGLDLFITAHRRSRFDYEDPKVIARLEPMVATIGNTLYSEHIQVIIPGLKAAAAIIKCPLKSIVKSLPVFIRQMIDIIKQAGTTESEAVQMALKSLATILRDQSDAQVKEKDLVYLLELLSPDLEEPSRQAAVFTMLRAIVARKFVVPEIYDIMDKITEIMVTSQSPQAQEACRGVLLQFLLDYPQGRGRLQKQMTLLAKNLSYVHESGRKSVMELLSAIIAKFQVNLIREYSDLLFVALVMVVANDDSPKCREMASELIKSLFLRLADFQRNDLVSHLHVWAIKYTQPQLARVSLQISGNIIDLLQKDIFPHVSFILEDLNEALRHGAQLLDSLAEADGDDVADDDLEWQISYHALIVSGKLLRAIPDLTTQQGKVNWPAVIEHLVFPHAWVRTASCRLLGVLFSSTAVSAPRNDLPSNSPFSRSGMEEVASKLCMQLRSPNLDAALSLQIVKNLFYVGKCFCAVEMLSVPETDTNDVAEQAIVADEHEDGLEDQEGGEVGVKDRKHPLPWLFSKLSFQVRNAHITRRNKSSSTDNWVHQPTSVLKWFAAMVSYMDSTQTERFLVHILSPVYRIIEDDTIRGAQMDELKTLATELQDLVQTKVGTTKFANVYNSIRQGVLGVRRERRNARVLQVTTNPEAAAKRKMHRNVLKKESRKRKNQVFADGKRGKRRRED</sequence>
<evidence type="ECO:0000313" key="6">
    <source>
        <dbReference type="Proteomes" id="UP000076871"/>
    </source>
</evidence>
<dbReference type="InterPro" id="IPR016024">
    <property type="entry name" value="ARM-type_fold"/>
</dbReference>
<dbReference type="Proteomes" id="UP000076871">
    <property type="component" value="Unassembled WGS sequence"/>
</dbReference>
<feature type="region of interest" description="Disordered" evidence="1">
    <location>
        <begin position="2541"/>
        <end position="2578"/>
    </location>
</feature>
<dbReference type="Pfam" id="PF23099">
    <property type="entry name" value="UTP20_C"/>
    <property type="match status" value="1"/>
</dbReference>
<feature type="domain" description="U3 small nucleolar RNA-associated protein 20 C-terminal" evidence="4">
    <location>
        <begin position="2295"/>
        <end position="2564"/>
    </location>
</feature>
<dbReference type="STRING" id="1314785.A0A165DGI1"/>
<dbReference type="OrthoDB" id="360653at2759"/>
<reference evidence="5 6" key="1">
    <citation type="journal article" date="2016" name="Mol. Biol. Evol.">
        <title>Comparative Genomics of Early-Diverging Mushroom-Forming Fungi Provides Insights into the Origins of Lignocellulose Decay Capabilities.</title>
        <authorList>
            <person name="Nagy L.G."/>
            <person name="Riley R."/>
            <person name="Tritt A."/>
            <person name="Adam C."/>
            <person name="Daum C."/>
            <person name="Floudas D."/>
            <person name="Sun H."/>
            <person name="Yadav J.S."/>
            <person name="Pangilinan J."/>
            <person name="Larsson K.H."/>
            <person name="Matsuura K."/>
            <person name="Barry K."/>
            <person name="Labutti K."/>
            <person name="Kuo R."/>
            <person name="Ohm R.A."/>
            <person name="Bhattacharya S.S."/>
            <person name="Shirouzu T."/>
            <person name="Yoshinaga Y."/>
            <person name="Martin F.M."/>
            <person name="Grigoriev I.V."/>
            <person name="Hibbett D.S."/>
        </authorList>
    </citation>
    <scope>NUCLEOTIDE SEQUENCE [LARGE SCALE GENOMIC DNA]</scope>
    <source>
        <strain evidence="5 6">93-53</strain>
    </source>
</reference>
<dbReference type="FunCoup" id="A0A165DGI1">
    <property type="interactions" value="588"/>
</dbReference>
<dbReference type="InterPro" id="IPR011989">
    <property type="entry name" value="ARM-like"/>
</dbReference>
<dbReference type="Pfam" id="PF20416">
    <property type="entry name" value="UTP20"/>
    <property type="match status" value="1"/>
</dbReference>
<dbReference type="PANTHER" id="PTHR17695">
    <property type="entry name" value="SMALL SUBUNIT PROCESSOME COMPONENT 20 HOMOLOG"/>
    <property type="match status" value="1"/>
</dbReference>
<dbReference type="InParanoid" id="A0A165DGI1"/>
<protein>
    <submittedName>
        <fullName evidence="5">Uncharacterized protein</fullName>
    </submittedName>
</protein>
<dbReference type="PANTHER" id="PTHR17695:SF11">
    <property type="entry name" value="SMALL SUBUNIT PROCESSOME COMPONENT 20 HOMOLOG"/>
    <property type="match status" value="1"/>
</dbReference>
<evidence type="ECO:0000256" key="1">
    <source>
        <dbReference type="SAM" id="MobiDB-lite"/>
    </source>
</evidence>
<dbReference type="RefSeq" id="XP_040762575.1">
    <property type="nucleotide sequence ID" value="XM_040905785.1"/>
</dbReference>
<feature type="compositionally biased region" description="Basic and acidic residues" evidence="1">
    <location>
        <begin position="1580"/>
        <end position="1590"/>
    </location>
</feature>
<dbReference type="InterPro" id="IPR057525">
    <property type="entry name" value="UTP20_C"/>
</dbReference>
<evidence type="ECO:0000259" key="2">
    <source>
        <dbReference type="Pfam" id="PF07539"/>
    </source>
</evidence>
<evidence type="ECO:0000259" key="3">
    <source>
        <dbReference type="Pfam" id="PF20416"/>
    </source>
</evidence>
<dbReference type="Gene3D" id="1.25.10.10">
    <property type="entry name" value="Leucine-rich Repeat Variant"/>
    <property type="match status" value="3"/>
</dbReference>
<feature type="domain" description="U3 small nucleolar RNA-associated protein 20 N-terminal" evidence="2">
    <location>
        <begin position="816"/>
        <end position="1419"/>
    </location>
</feature>
<evidence type="ECO:0000259" key="4">
    <source>
        <dbReference type="Pfam" id="PF23099"/>
    </source>
</evidence>
<feature type="region of interest" description="Disordered" evidence="1">
    <location>
        <begin position="1576"/>
        <end position="1599"/>
    </location>
</feature>
<dbReference type="GO" id="GO:0030686">
    <property type="term" value="C:90S preribosome"/>
    <property type="evidence" value="ECO:0007669"/>
    <property type="project" value="TreeGrafter"/>
</dbReference>
<organism evidence="5 6">
    <name type="scientific">Laetiporus sulphureus 93-53</name>
    <dbReference type="NCBI Taxonomy" id="1314785"/>
    <lineage>
        <taxon>Eukaryota</taxon>
        <taxon>Fungi</taxon>
        <taxon>Dikarya</taxon>
        <taxon>Basidiomycota</taxon>
        <taxon>Agaricomycotina</taxon>
        <taxon>Agaricomycetes</taxon>
        <taxon>Polyporales</taxon>
        <taxon>Laetiporus</taxon>
    </lineage>
</organism>
<proteinExistence type="predicted"/>
<accession>A0A165DGI1</accession>
<keyword evidence="6" id="KW-1185">Reference proteome</keyword>
<dbReference type="EMBL" id="KV427634">
    <property type="protein sequence ID" value="KZT04835.1"/>
    <property type="molecule type" value="Genomic_DNA"/>
</dbReference>
<dbReference type="InterPro" id="IPR046523">
    <property type="entry name" value="UTP20_dom"/>
</dbReference>
<dbReference type="GeneID" id="63822815"/>
<evidence type="ECO:0000313" key="5">
    <source>
        <dbReference type="EMBL" id="KZT04835.1"/>
    </source>
</evidence>
<feature type="domain" description="U3 small nucleolar RNA-associated protein 20" evidence="3">
    <location>
        <begin position="1630"/>
        <end position="1853"/>
    </location>
</feature>
<gene>
    <name evidence="5" type="ORF">LAESUDRAFT_682314</name>
</gene>
<dbReference type="InterPro" id="IPR011430">
    <property type="entry name" value="UTP20_N"/>
</dbReference>
<dbReference type="SUPFAM" id="SSF48371">
    <property type="entry name" value="ARM repeat"/>
    <property type="match status" value="2"/>
</dbReference>
<dbReference type="Pfam" id="PF07539">
    <property type="entry name" value="UTP20_N"/>
    <property type="match status" value="1"/>
</dbReference>